<proteinExistence type="predicted"/>
<accession>A0A7I8IV08</accession>
<organism evidence="6">
    <name type="scientific">Spirodela intermedia</name>
    <name type="common">Intermediate duckweed</name>
    <dbReference type="NCBI Taxonomy" id="51605"/>
    <lineage>
        <taxon>Eukaryota</taxon>
        <taxon>Viridiplantae</taxon>
        <taxon>Streptophyta</taxon>
        <taxon>Embryophyta</taxon>
        <taxon>Tracheophyta</taxon>
        <taxon>Spermatophyta</taxon>
        <taxon>Magnoliopsida</taxon>
        <taxon>Liliopsida</taxon>
        <taxon>Araceae</taxon>
        <taxon>Lemnoideae</taxon>
        <taxon>Spirodela</taxon>
    </lineage>
</organism>
<keyword evidence="3" id="KW-0862">Zinc</keyword>
<name>A0A7I8IV08_SPIIN</name>
<dbReference type="EMBL" id="CACRZD030000006">
    <property type="protein sequence ID" value="CAA6661403.1"/>
    <property type="molecule type" value="Genomic_DNA"/>
</dbReference>
<evidence type="ECO:0000256" key="4">
    <source>
        <dbReference type="PROSITE-ProRule" id="PRU00134"/>
    </source>
</evidence>
<dbReference type="PANTHER" id="PTHR47570:SF1">
    <property type="entry name" value="ZINC ION BINDING PROTEIN"/>
    <property type="match status" value="1"/>
</dbReference>
<dbReference type="SUPFAM" id="SSF144232">
    <property type="entry name" value="HIT/MYND zinc finger-like"/>
    <property type="match status" value="1"/>
</dbReference>
<dbReference type="GO" id="GO:0008270">
    <property type="term" value="F:zinc ion binding"/>
    <property type="evidence" value="ECO:0007669"/>
    <property type="project" value="UniProtKB-KW"/>
</dbReference>
<keyword evidence="1" id="KW-0479">Metal-binding</keyword>
<dbReference type="AlphaFoldDB" id="A0A7I8IV08"/>
<evidence type="ECO:0000313" key="6">
    <source>
        <dbReference type="EMBL" id="CAA2621716.1"/>
    </source>
</evidence>
<dbReference type="InterPro" id="IPR046824">
    <property type="entry name" value="Mss51-like_C"/>
</dbReference>
<dbReference type="Pfam" id="PF20179">
    <property type="entry name" value="MSS51_C"/>
    <property type="match status" value="1"/>
</dbReference>
<dbReference type="PROSITE" id="PS50865">
    <property type="entry name" value="ZF_MYND_2"/>
    <property type="match status" value="1"/>
</dbReference>
<dbReference type="InterPro" id="IPR002893">
    <property type="entry name" value="Znf_MYND"/>
</dbReference>
<evidence type="ECO:0000256" key="3">
    <source>
        <dbReference type="ARBA" id="ARBA00022833"/>
    </source>
</evidence>
<gene>
    <name evidence="6" type="ORF">SI7747_06007798</name>
</gene>
<keyword evidence="2 4" id="KW-0863">Zinc-finger</keyword>
<evidence type="ECO:0000313" key="7">
    <source>
        <dbReference type="Proteomes" id="UP001189122"/>
    </source>
</evidence>
<dbReference type="PANTHER" id="PTHR47570">
    <property type="entry name" value="ZINC ION BINDING PROTEIN"/>
    <property type="match status" value="1"/>
</dbReference>
<dbReference type="Proteomes" id="UP001189122">
    <property type="component" value="Unassembled WGS sequence"/>
</dbReference>
<protein>
    <recommendedName>
        <fullName evidence="5">MYND-type domain-containing protein</fullName>
    </recommendedName>
</protein>
<evidence type="ECO:0000259" key="5">
    <source>
        <dbReference type="PROSITE" id="PS50865"/>
    </source>
</evidence>
<dbReference type="Pfam" id="PF01753">
    <property type="entry name" value="zf-MYND"/>
    <property type="match status" value="1"/>
</dbReference>
<evidence type="ECO:0000256" key="2">
    <source>
        <dbReference type="ARBA" id="ARBA00022771"/>
    </source>
</evidence>
<sequence>MECAAKGRVTSRCTKMPATRRCPRCGAVAYCSISHQVSHWNYHKEECARLAQQMVHAKALNDLPFTFYERITLLVTKESLTKCHLLMSEGLHQKGLWKSECSCGPSVTSSHVSLINDEWYLPTSLCPCLEPKNPLLSHLRDWKDYYQWRCLPFNSPVALLLHSPLTVYHCFQLVSSSNTIPEVGENLHIHYLGPDRELLQLSMFGELRALFPGVHLHIEFIGPAVPDLRLDNERISLNNYARCSEEGCTCKTSLNTSLEGSSNVSYSVTLQLRKGFYHDRYNDIMKVSSPHIIIAPNAGVAAYSSWLPTIELIQHIGVPAVFSDFCEEAANLSASCIERVTKQALSLPVQVNPFRQPVPVENSALCIPCYSNCFLFGM</sequence>
<dbReference type="Gene3D" id="6.10.140.2220">
    <property type="match status" value="1"/>
</dbReference>
<keyword evidence="7" id="KW-1185">Reference proteome</keyword>
<reference evidence="6 7" key="1">
    <citation type="submission" date="2019-12" db="EMBL/GenBank/DDBJ databases">
        <authorList>
            <person name="Scholz U."/>
            <person name="Mascher M."/>
            <person name="Fiebig A."/>
        </authorList>
    </citation>
    <scope>NUCLEOTIDE SEQUENCE</scope>
</reference>
<feature type="domain" description="MYND-type" evidence="5">
    <location>
        <begin position="10"/>
        <end position="47"/>
    </location>
</feature>
<evidence type="ECO:0000256" key="1">
    <source>
        <dbReference type="ARBA" id="ARBA00022723"/>
    </source>
</evidence>
<dbReference type="EMBL" id="LR743593">
    <property type="protein sequence ID" value="CAA2621716.1"/>
    <property type="molecule type" value="Genomic_DNA"/>
</dbReference>